<dbReference type="EMBL" id="JRES01000836">
    <property type="protein sequence ID" value="KNC27886.1"/>
    <property type="molecule type" value="Genomic_DNA"/>
</dbReference>
<feature type="region of interest" description="Disordered" evidence="1">
    <location>
        <begin position="171"/>
        <end position="191"/>
    </location>
</feature>
<dbReference type="InterPro" id="IPR001005">
    <property type="entry name" value="SANT/Myb"/>
</dbReference>
<gene>
    <name evidence="4" type="ORF">FF38_03461</name>
</gene>
<dbReference type="Proteomes" id="UP000037069">
    <property type="component" value="Unassembled WGS sequence"/>
</dbReference>
<comment type="caution">
    <text evidence="4">The sequence shown here is derived from an EMBL/GenBank/DDBJ whole genome shotgun (WGS) entry which is preliminary data.</text>
</comment>
<protein>
    <recommendedName>
        <fullName evidence="6">MADF domain-containing protein</fullName>
    </recommendedName>
</protein>
<proteinExistence type="predicted"/>
<evidence type="ECO:0000259" key="2">
    <source>
        <dbReference type="PROSITE" id="PS50090"/>
    </source>
</evidence>
<dbReference type="Gene3D" id="1.10.10.60">
    <property type="entry name" value="Homeodomain-like"/>
    <property type="match status" value="1"/>
</dbReference>
<evidence type="ECO:0000259" key="3">
    <source>
        <dbReference type="PROSITE" id="PS51029"/>
    </source>
</evidence>
<dbReference type="PROSITE" id="PS50090">
    <property type="entry name" value="MYB_LIKE"/>
    <property type="match status" value="1"/>
</dbReference>
<sequence>MNEIEVIYHLFSFIMELDDCIEFDGTTSELVYCSLSQEPQTPVPKKKKKPSVTSSWTYSSINGLIQAVEEHPCVWEYSIPDYKDRNKREQAWRDIKENCPGHTVEDCKAKWANVKTAFQNVKKKNKAKSGQGAENIQPHWPHWTAMQFYNQHYTSKSSSSVSTLDVEETQPGCSMSQNVSLPETANSSLPDTANIKKTDMLQRAIKCLEAEEDNWYTIGMYLASQMREIAKKNKKAANKLHLQLVKTVMEATLEATLEAEDEI</sequence>
<dbReference type="PROSITE" id="PS51029">
    <property type="entry name" value="MADF"/>
    <property type="match status" value="1"/>
</dbReference>
<evidence type="ECO:0000313" key="5">
    <source>
        <dbReference type="Proteomes" id="UP000037069"/>
    </source>
</evidence>
<feature type="domain" description="Myb-like" evidence="2">
    <location>
        <begin position="48"/>
        <end position="115"/>
    </location>
</feature>
<evidence type="ECO:0000256" key="1">
    <source>
        <dbReference type="SAM" id="MobiDB-lite"/>
    </source>
</evidence>
<reference evidence="4 5" key="1">
    <citation type="journal article" date="2015" name="Nat. Commun.">
        <title>Lucilia cuprina genome unlocks parasitic fly biology to underpin future interventions.</title>
        <authorList>
            <person name="Anstead C.A."/>
            <person name="Korhonen P.K."/>
            <person name="Young N.D."/>
            <person name="Hall R.S."/>
            <person name="Jex A.R."/>
            <person name="Murali S.C."/>
            <person name="Hughes D.S."/>
            <person name="Lee S.F."/>
            <person name="Perry T."/>
            <person name="Stroehlein A.J."/>
            <person name="Ansell B.R."/>
            <person name="Breugelmans B."/>
            <person name="Hofmann A."/>
            <person name="Qu J."/>
            <person name="Dugan S."/>
            <person name="Lee S.L."/>
            <person name="Chao H."/>
            <person name="Dinh H."/>
            <person name="Han Y."/>
            <person name="Doddapaneni H.V."/>
            <person name="Worley K.C."/>
            <person name="Muzny D.M."/>
            <person name="Ioannidis P."/>
            <person name="Waterhouse R.M."/>
            <person name="Zdobnov E.M."/>
            <person name="James P.J."/>
            <person name="Bagnall N.H."/>
            <person name="Kotze A.C."/>
            <person name="Gibbs R.A."/>
            <person name="Richards S."/>
            <person name="Batterham P."/>
            <person name="Gasser R.B."/>
        </authorList>
    </citation>
    <scope>NUCLEOTIDE SEQUENCE [LARGE SCALE GENOMIC DNA]</scope>
    <source>
        <strain evidence="4 5">LS</strain>
        <tissue evidence="4">Full body</tissue>
    </source>
</reference>
<dbReference type="OMA" id="WNEIGAV"/>
<dbReference type="InterPro" id="IPR006578">
    <property type="entry name" value="MADF-dom"/>
</dbReference>
<evidence type="ECO:0008006" key="6">
    <source>
        <dbReference type="Google" id="ProtNLM"/>
    </source>
</evidence>
<feature type="domain" description="MADF" evidence="3">
    <location>
        <begin position="63"/>
        <end position="154"/>
    </location>
</feature>
<organism evidence="4 5">
    <name type="scientific">Lucilia cuprina</name>
    <name type="common">Green bottle fly</name>
    <name type="synonym">Australian sheep blowfly</name>
    <dbReference type="NCBI Taxonomy" id="7375"/>
    <lineage>
        <taxon>Eukaryota</taxon>
        <taxon>Metazoa</taxon>
        <taxon>Ecdysozoa</taxon>
        <taxon>Arthropoda</taxon>
        <taxon>Hexapoda</taxon>
        <taxon>Insecta</taxon>
        <taxon>Pterygota</taxon>
        <taxon>Neoptera</taxon>
        <taxon>Endopterygota</taxon>
        <taxon>Diptera</taxon>
        <taxon>Brachycera</taxon>
        <taxon>Muscomorpha</taxon>
        <taxon>Oestroidea</taxon>
        <taxon>Calliphoridae</taxon>
        <taxon>Luciliinae</taxon>
        <taxon>Lucilia</taxon>
    </lineage>
</organism>
<keyword evidence="5" id="KW-1185">Reference proteome</keyword>
<dbReference type="PANTHER" id="PTHR12243:SF67">
    <property type="entry name" value="COREPRESSOR OF PANGOLIN, ISOFORM A-RELATED"/>
    <property type="match status" value="1"/>
</dbReference>
<dbReference type="PANTHER" id="PTHR12243">
    <property type="entry name" value="MADF DOMAIN TRANSCRIPTION FACTOR"/>
    <property type="match status" value="1"/>
</dbReference>
<dbReference type="AlphaFoldDB" id="A0A0L0C6M6"/>
<name>A0A0L0C6M6_LUCCU</name>
<accession>A0A0L0C6M6</accession>
<evidence type="ECO:0000313" key="4">
    <source>
        <dbReference type="EMBL" id="KNC27886.1"/>
    </source>
</evidence>
<dbReference type="InterPro" id="IPR039353">
    <property type="entry name" value="TF_Adf1"/>
</dbReference>
<dbReference type="Pfam" id="PF10545">
    <property type="entry name" value="MADF_DNA_bdg"/>
    <property type="match status" value="1"/>
</dbReference>
<dbReference type="SMART" id="SM00595">
    <property type="entry name" value="MADF"/>
    <property type="match status" value="1"/>
</dbReference>